<dbReference type="Proteomes" id="UP001215598">
    <property type="component" value="Unassembled WGS sequence"/>
</dbReference>
<feature type="signal peptide" evidence="1">
    <location>
        <begin position="1"/>
        <end position="29"/>
    </location>
</feature>
<keyword evidence="1" id="KW-0732">Signal</keyword>
<evidence type="ECO:0000313" key="3">
    <source>
        <dbReference type="Proteomes" id="UP001215598"/>
    </source>
</evidence>
<protein>
    <recommendedName>
        <fullName evidence="4">Secreted protein</fullName>
    </recommendedName>
</protein>
<reference evidence="2" key="1">
    <citation type="submission" date="2023-03" db="EMBL/GenBank/DDBJ databases">
        <title>Massive genome expansion in bonnet fungi (Mycena s.s.) driven by repeated elements and novel gene families across ecological guilds.</title>
        <authorList>
            <consortium name="Lawrence Berkeley National Laboratory"/>
            <person name="Harder C.B."/>
            <person name="Miyauchi S."/>
            <person name="Viragh M."/>
            <person name="Kuo A."/>
            <person name="Thoen E."/>
            <person name="Andreopoulos B."/>
            <person name="Lu D."/>
            <person name="Skrede I."/>
            <person name="Drula E."/>
            <person name="Henrissat B."/>
            <person name="Morin E."/>
            <person name="Kohler A."/>
            <person name="Barry K."/>
            <person name="LaButti K."/>
            <person name="Morin E."/>
            <person name="Salamov A."/>
            <person name="Lipzen A."/>
            <person name="Mereny Z."/>
            <person name="Hegedus B."/>
            <person name="Baldrian P."/>
            <person name="Stursova M."/>
            <person name="Weitz H."/>
            <person name="Taylor A."/>
            <person name="Grigoriev I.V."/>
            <person name="Nagy L.G."/>
            <person name="Martin F."/>
            <person name="Kauserud H."/>
        </authorList>
    </citation>
    <scope>NUCLEOTIDE SEQUENCE</scope>
    <source>
        <strain evidence="2">CBHHK182m</strain>
    </source>
</reference>
<comment type="caution">
    <text evidence="2">The sequence shown here is derived from an EMBL/GenBank/DDBJ whole genome shotgun (WGS) entry which is preliminary data.</text>
</comment>
<evidence type="ECO:0000313" key="2">
    <source>
        <dbReference type="EMBL" id="KAJ7772163.1"/>
    </source>
</evidence>
<evidence type="ECO:0000256" key="1">
    <source>
        <dbReference type="SAM" id="SignalP"/>
    </source>
</evidence>
<organism evidence="2 3">
    <name type="scientific">Mycena metata</name>
    <dbReference type="NCBI Taxonomy" id="1033252"/>
    <lineage>
        <taxon>Eukaryota</taxon>
        <taxon>Fungi</taxon>
        <taxon>Dikarya</taxon>
        <taxon>Basidiomycota</taxon>
        <taxon>Agaricomycotina</taxon>
        <taxon>Agaricomycetes</taxon>
        <taxon>Agaricomycetidae</taxon>
        <taxon>Agaricales</taxon>
        <taxon>Marasmiineae</taxon>
        <taxon>Mycenaceae</taxon>
        <taxon>Mycena</taxon>
    </lineage>
</organism>
<dbReference type="AlphaFoldDB" id="A0AAD7JWL6"/>
<keyword evidence="3" id="KW-1185">Reference proteome</keyword>
<proteinExistence type="predicted"/>
<name>A0AAD7JWL6_9AGAR</name>
<feature type="chain" id="PRO_5041951163" description="Secreted protein" evidence="1">
    <location>
        <begin position="30"/>
        <end position="126"/>
    </location>
</feature>
<gene>
    <name evidence="2" type="ORF">B0H16DRAFT_164888</name>
</gene>
<evidence type="ECO:0008006" key="4">
    <source>
        <dbReference type="Google" id="ProtNLM"/>
    </source>
</evidence>
<dbReference type="EMBL" id="JARKIB010000014">
    <property type="protein sequence ID" value="KAJ7772163.1"/>
    <property type="molecule type" value="Genomic_DNA"/>
</dbReference>
<sequence>MALARRWLGIGQFLCSFVFWLGGMQCGRSFVTCPASSDFLRFRSRTPTSTRAPQNSFPRPRNALTRRYPCVLAKTFQRFLLRSSRNLVNPILDIHRRSASAEILTIGCISFLLQRRYRVGINADSF</sequence>
<accession>A0AAD7JWL6</accession>